<dbReference type="InterPro" id="IPR036761">
    <property type="entry name" value="TTHA0802/YceI-like_sf"/>
</dbReference>
<comment type="caution">
    <text evidence="2">The sequence shown here is derived from an EMBL/GenBank/DDBJ whole genome shotgun (WGS) entry which is preliminary data.</text>
</comment>
<reference evidence="2" key="2">
    <citation type="submission" date="2020-09" db="EMBL/GenBank/DDBJ databases">
        <authorList>
            <person name="Sun Q."/>
            <person name="Zhou Y."/>
        </authorList>
    </citation>
    <scope>NUCLEOTIDE SEQUENCE</scope>
    <source>
        <strain evidence="2">CGMCC 1.15448</strain>
    </source>
</reference>
<dbReference type="EMBL" id="BMJC01000002">
    <property type="protein sequence ID" value="GGA96127.1"/>
    <property type="molecule type" value="Genomic_DNA"/>
</dbReference>
<dbReference type="InterPro" id="IPR007372">
    <property type="entry name" value="Lipid/polyisoprenoid-bd_YceI"/>
</dbReference>
<sequence length="176" mass="19150">MATKTKWTIDPGHSKLQFKVKHLAIANVVGTFRAFSGNVESDDAAFENADVFFEGDAASIDTNNNERDNHLKSNLFLDVVQHPKIIFEGKATKVGDDRQVTGNLSIHGVTKPVTLLLEHTGTGEGRFGDKRAGFELSGKINRRDFGLEFDLLAGGNLVVGEEIRIQGDIELVQSGA</sequence>
<keyword evidence="3" id="KW-1185">Reference proteome</keyword>
<dbReference type="AlphaFoldDB" id="A0A8J2XT50"/>
<dbReference type="RefSeq" id="WP_188930980.1">
    <property type="nucleotide sequence ID" value="NZ_BMJC01000002.1"/>
</dbReference>
<accession>A0A8J2XT50</accession>
<evidence type="ECO:0000313" key="3">
    <source>
        <dbReference type="Proteomes" id="UP000607559"/>
    </source>
</evidence>
<dbReference type="SUPFAM" id="SSF101874">
    <property type="entry name" value="YceI-like"/>
    <property type="match status" value="1"/>
</dbReference>
<gene>
    <name evidence="2" type="ORF">GCM10011511_19270</name>
</gene>
<reference evidence="2" key="1">
    <citation type="journal article" date="2014" name="Int. J. Syst. Evol. Microbiol.">
        <title>Complete genome sequence of Corynebacterium casei LMG S-19264T (=DSM 44701T), isolated from a smear-ripened cheese.</title>
        <authorList>
            <consortium name="US DOE Joint Genome Institute (JGI-PGF)"/>
            <person name="Walter F."/>
            <person name="Albersmeier A."/>
            <person name="Kalinowski J."/>
            <person name="Ruckert C."/>
        </authorList>
    </citation>
    <scope>NUCLEOTIDE SEQUENCE</scope>
    <source>
        <strain evidence="2">CGMCC 1.15448</strain>
    </source>
</reference>
<dbReference type="SMART" id="SM00867">
    <property type="entry name" value="YceI"/>
    <property type="match status" value="1"/>
</dbReference>
<dbReference type="Pfam" id="PF04264">
    <property type="entry name" value="YceI"/>
    <property type="match status" value="1"/>
</dbReference>
<dbReference type="Proteomes" id="UP000607559">
    <property type="component" value="Unassembled WGS sequence"/>
</dbReference>
<evidence type="ECO:0000259" key="1">
    <source>
        <dbReference type="SMART" id="SM00867"/>
    </source>
</evidence>
<dbReference type="PANTHER" id="PTHR34406">
    <property type="entry name" value="PROTEIN YCEI"/>
    <property type="match status" value="1"/>
</dbReference>
<dbReference type="PANTHER" id="PTHR34406:SF1">
    <property type="entry name" value="PROTEIN YCEI"/>
    <property type="match status" value="1"/>
</dbReference>
<dbReference type="Gene3D" id="2.40.128.110">
    <property type="entry name" value="Lipid/polyisoprenoid-binding, YceI-like"/>
    <property type="match status" value="1"/>
</dbReference>
<organism evidence="2 3">
    <name type="scientific">Puia dinghuensis</name>
    <dbReference type="NCBI Taxonomy" id="1792502"/>
    <lineage>
        <taxon>Bacteria</taxon>
        <taxon>Pseudomonadati</taxon>
        <taxon>Bacteroidota</taxon>
        <taxon>Chitinophagia</taxon>
        <taxon>Chitinophagales</taxon>
        <taxon>Chitinophagaceae</taxon>
        <taxon>Puia</taxon>
    </lineage>
</organism>
<evidence type="ECO:0000313" key="2">
    <source>
        <dbReference type="EMBL" id="GGA96127.1"/>
    </source>
</evidence>
<name>A0A8J2XT50_9BACT</name>
<feature type="domain" description="Lipid/polyisoprenoid-binding YceI-like" evidence="1">
    <location>
        <begin position="6"/>
        <end position="172"/>
    </location>
</feature>
<protein>
    <submittedName>
        <fullName evidence="2">Polyisoprenoid-binding protein</fullName>
    </submittedName>
</protein>
<proteinExistence type="predicted"/>